<dbReference type="PANTHER" id="PTHR43214:SF41">
    <property type="entry name" value="NITRATE_NITRITE RESPONSE REGULATOR PROTEIN NARP"/>
    <property type="match status" value="1"/>
</dbReference>
<proteinExistence type="predicted"/>
<reference evidence="8 9" key="1">
    <citation type="submission" date="2020-08" db="EMBL/GenBank/DDBJ databases">
        <title>Sequencing the genomes of 1000 actinobacteria strains.</title>
        <authorList>
            <person name="Klenk H.-P."/>
        </authorList>
    </citation>
    <scope>NUCLEOTIDE SEQUENCE [LARGE SCALE GENOMIC DNA]</scope>
    <source>
        <strain evidence="8 9">DSM 43582</strain>
    </source>
</reference>
<dbReference type="InterPro" id="IPR011006">
    <property type="entry name" value="CheY-like_superfamily"/>
</dbReference>
<feature type="modified residue" description="4-aspartylphosphate" evidence="5">
    <location>
        <position position="58"/>
    </location>
</feature>
<evidence type="ECO:0000256" key="1">
    <source>
        <dbReference type="ARBA" id="ARBA00022553"/>
    </source>
</evidence>
<comment type="caution">
    <text evidence="8">The sequence shown here is derived from an EMBL/GenBank/DDBJ whole genome shotgun (WGS) entry which is preliminary data.</text>
</comment>
<keyword evidence="4" id="KW-0804">Transcription</keyword>
<dbReference type="GO" id="GO:0006355">
    <property type="term" value="P:regulation of DNA-templated transcription"/>
    <property type="evidence" value="ECO:0007669"/>
    <property type="project" value="InterPro"/>
</dbReference>
<evidence type="ECO:0000259" key="6">
    <source>
        <dbReference type="PROSITE" id="PS50043"/>
    </source>
</evidence>
<feature type="domain" description="HTH luxR-type" evidence="6">
    <location>
        <begin position="145"/>
        <end position="210"/>
    </location>
</feature>
<keyword evidence="2" id="KW-0805">Transcription regulation</keyword>
<organism evidence="8 9">
    <name type="scientific">Nocardia transvalensis</name>
    <dbReference type="NCBI Taxonomy" id="37333"/>
    <lineage>
        <taxon>Bacteria</taxon>
        <taxon>Bacillati</taxon>
        <taxon>Actinomycetota</taxon>
        <taxon>Actinomycetes</taxon>
        <taxon>Mycobacteriales</taxon>
        <taxon>Nocardiaceae</taxon>
        <taxon>Nocardia</taxon>
    </lineage>
</organism>
<dbReference type="InterPro" id="IPR058245">
    <property type="entry name" value="NreC/VraR/RcsB-like_REC"/>
</dbReference>
<dbReference type="Gene3D" id="3.40.50.2300">
    <property type="match status" value="1"/>
</dbReference>
<evidence type="ECO:0000256" key="4">
    <source>
        <dbReference type="ARBA" id="ARBA00023163"/>
    </source>
</evidence>
<dbReference type="InterPro" id="IPR001789">
    <property type="entry name" value="Sig_transdc_resp-reg_receiver"/>
</dbReference>
<name>A0A7W9UGZ1_9NOCA</name>
<dbReference type="InterPro" id="IPR000792">
    <property type="entry name" value="Tscrpt_reg_LuxR_C"/>
</dbReference>
<dbReference type="PRINTS" id="PR00038">
    <property type="entry name" value="HTHLUXR"/>
</dbReference>
<dbReference type="Pfam" id="PF00072">
    <property type="entry name" value="Response_reg"/>
    <property type="match status" value="1"/>
</dbReference>
<evidence type="ECO:0000256" key="2">
    <source>
        <dbReference type="ARBA" id="ARBA00023015"/>
    </source>
</evidence>
<dbReference type="GO" id="GO:0000160">
    <property type="term" value="P:phosphorelay signal transduction system"/>
    <property type="evidence" value="ECO:0007669"/>
    <property type="project" value="InterPro"/>
</dbReference>
<dbReference type="GO" id="GO:0003677">
    <property type="term" value="F:DNA binding"/>
    <property type="evidence" value="ECO:0007669"/>
    <property type="project" value="UniProtKB-KW"/>
</dbReference>
<accession>A0A7W9UGZ1</accession>
<dbReference type="PROSITE" id="PS50043">
    <property type="entry name" value="HTH_LUXR_2"/>
    <property type="match status" value="1"/>
</dbReference>
<keyword evidence="9" id="KW-1185">Reference proteome</keyword>
<dbReference type="Proteomes" id="UP000540412">
    <property type="component" value="Unassembled WGS sequence"/>
</dbReference>
<dbReference type="AlphaFoldDB" id="A0A7W9UGZ1"/>
<evidence type="ECO:0000259" key="7">
    <source>
        <dbReference type="PROSITE" id="PS50110"/>
    </source>
</evidence>
<keyword evidence="3 8" id="KW-0238">DNA-binding</keyword>
<evidence type="ECO:0000313" key="8">
    <source>
        <dbReference type="EMBL" id="MBB5912165.1"/>
    </source>
</evidence>
<dbReference type="SMART" id="SM00421">
    <property type="entry name" value="HTH_LUXR"/>
    <property type="match status" value="1"/>
</dbReference>
<dbReference type="EMBL" id="JACHIT010000001">
    <property type="protein sequence ID" value="MBB5912165.1"/>
    <property type="molecule type" value="Genomic_DNA"/>
</dbReference>
<dbReference type="SUPFAM" id="SSF52172">
    <property type="entry name" value="CheY-like"/>
    <property type="match status" value="1"/>
</dbReference>
<evidence type="ECO:0000256" key="5">
    <source>
        <dbReference type="PROSITE-ProRule" id="PRU00169"/>
    </source>
</evidence>
<dbReference type="RefSeq" id="WP_040751938.1">
    <property type="nucleotide sequence ID" value="NZ_JACHIT010000001.1"/>
</dbReference>
<dbReference type="PROSITE" id="PS50110">
    <property type="entry name" value="RESPONSE_REGULATORY"/>
    <property type="match status" value="1"/>
</dbReference>
<protein>
    <submittedName>
        <fullName evidence="8">DNA-binding NarL/FixJ family response regulator</fullName>
    </submittedName>
</protein>
<gene>
    <name evidence="8" type="ORF">BJY24_001032</name>
</gene>
<evidence type="ECO:0000256" key="3">
    <source>
        <dbReference type="ARBA" id="ARBA00023125"/>
    </source>
</evidence>
<dbReference type="PANTHER" id="PTHR43214">
    <property type="entry name" value="TWO-COMPONENT RESPONSE REGULATOR"/>
    <property type="match status" value="1"/>
</dbReference>
<feature type="domain" description="Response regulatory" evidence="7">
    <location>
        <begin position="7"/>
        <end position="123"/>
    </location>
</feature>
<dbReference type="CDD" id="cd06170">
    <property type="entry name" value="LuxR_C_like"/>
    <property type="match status" value="1"/>
</dbReference>
<dbReference type="SMART" id="SM00448">
    <property type="entry name" value="REC"/>
    <property type="match status" value="1"/>
</dbReference>
<keyword evidence="1 5" id="KW-0597">Phosphoprotein</keyword>
<dbReference type="InterPro" id="IPR016032">
    <property type="entry name" value="Sig_transdc_resp-reg_C-effctor"/>
</dbReference>
<dbReference type="CDD" id="cd17535">
    <property type="entry name" value="REC_NarL-like"/>
    <property type="match status" value="1"/>
</dbReference>
<dbReference type="Pfam" id="PF00196">
    <property type="entry name" value="GerE"/>
    <property type="match status" value="1"/>
</dbReference>
<dbReference type="SUPFAM" id="SSF46894">
    <property type="entry name" value="C-terminal effector domain of the bipartite response regulators"/>
    <property type="match status" value="1"/>
</dbReference>
<sequence length="227" mass="24970">MSQNPIRILVADDHTLLREALCDLLRAEPDFEIVGQAGTGTAALRLAVEHNPDVLLLDLEMPESNPPETVRLLLAHDPALRIIVLSMHDAQQLVQQLLSLGVRGYLHKGAGRQTLVSAIRQSVGDGPQTVTLSVSPESLRARAEEQEDPSTLSSREREVLVLVAEALSNRQIATRLGVTEATVKRHLRNIFTKLEAVSRIDAVNRAVERALISRQRSGSPEGARIWR</sequence>
<evidence type="ECO:0000313" key="9">
    <source>
        <dbReference type="Proteomes" id="UP000540412"/>
    </source>
</evidence>
<dbReference type="InterPro" id="IPR039420">
    <property type="entry name" value="WalR-like"/>
</dbReference>